<gene>
    <name evidence="1" type="ORF">EB18_01683</name>
</gene>
<organism evidence="1 2">
    <name type="scientific">Enterococcus cecorum</name>
    <dbReference type="NCBI Taxonomy" id="44008"/>
    <lineage>
        <taxon>Bacteria</taxon>
        <taxon>Bacillati</taxon>
        <taxon>Bacillota</taxon>
        <taxon>Bacilli</taxon>
        <taxon>Lactobacillales</taxon>
        <taxon>Enterococcaceae</taxon>
        <taxon>Enterococcus</taxon>
    </lineage>
</organism>
<sequence length="278" mass="33162">MSDTVFKNFLLTDYKTLCSSFRQNDGDAIHRLLERYKNKVGDYEKNELSQAIFIRLGWDYSYTDTIFNFYFIYLLALDIISKQDDCDCEYICDFKIEEGKLYYRKKTNSKDNKECLYYCKKETIVEKSLNEKMFLFCLRNELKKDSKLFRKLERLAHLNDSFVNFMPHPGYPYNQEKGTSNILDSLNLMIDKIQIQSTNLEDDKIKKMNEDWKNWFIKHREDYCLEGFYSINEGGIQGTNFLTNGNPIPTNRDDLIEYISTLISKLEERADLINERLR</sequence>
<dbReference type="RefSeq" id="WP_113784838.1">
    <property type="nucleotide sequence ID" value="NZ_KZ845744.1"/>
</dbReference>
<evidence type="ECO:0000313" key="2">
    <source>
        <dbReference type="Proteomes" id="UP000252800"/>
    </source>
</evidence>
<comment type="caution">
    <text evidence="1">The sequence shown here is derived from an EMBL/GenBank/DDBJ whole genome shotgun (WGS) entry which is preliminary data.</text>
</comment>
<accession>A0A366SFN3</accession>
<protein>
    <submittedName>
        <fullName evidence="1">Uncharacterized protein</fullName>
    </submittedName>
</protein>
<reference evidence="1 2" key="1">
    <citation type="submission" date="2015-06" db="EMBL/GenBank/DDBJ databases">
        <title>The Genome Sequence of Enterococcus cecorum 170AEA1.</title>
        <authorList>
            <consortium name="The Broad Institute Genomics Platform"/>
            <consortium name="The Broad Institute Genome Sequencing Center for Infectious Disease"/>
            <person name="Earl A.M."/>
            <person name="Van Tyne D."/>
            <person name="Lebreton F."/>
            <person name="Saavedra J.T."/>
            <person name="Gilmore M.S."/>
            <person name="Manson McGuire A."/>
            <person name="Clock S."/>
            <person name="Crupain M."/>
            <person name="Rangan U."/>
            <person name="Young S."/>
            <person name="Abouelleil A."/>
            <person name="Cao P."/>
            <person name="Chapman S.B."/>
            <person name="Griggs A."/>
            <person name="Priest M."/>
            <person name="Shea T."/>
            <person name="Wortman J."/>
            <person name="Nusbaum C."/>
            <person name="Birren B."/>
        </authorList>
    </citation>
    <scope>NUCLEOTIDE SEQUENCE [LARGE SCALE GENOMIC DNA]</scope>
    <source>
        <strain evidence="1 2">170AEA1</strain>
    </source>
</reference>
<dbReference type="Proteomes" id="UP000252800">
    <property type="component" value="Unassembled WGS sequence"/>
</dbReference>
<proteinExistence type="predicted"/>
<dbReference type="EMBL" id="LEOY01000014">
    <property type="protein sequence ID" value="RBR28551.1"/>
    <property type="molecule type" value="Genomic_DNA"/>
</dbReference>
<evidence type="ECO:0000313" key="1">
    <source>
        <dbReference type="EMBL" id="RBR28551.1"/>
    </source>
</evidence>
<dbReference type="AlphaFoldDB" id="A0A366SFN3"/>
<name>A0A366SFN3_9ENTE</name>